<sequence>MQTRQYDFRVSKIIENAVGVLTKGILQNIGRAPTQYELLYGFLPENVALRKVSKAVAKFQTMVVMRASLGWLNLRKVTQGAIGELNFLHRKLLIFIHCVFIKVLTLFIYSRS</sequence>
<proteinExistence type="predicted"/>
<feature type="transmembrane region" description="Helical" evidence="1">
    <location>
        <begin position="92"/>
        <end position="110"/>
    </location>
</feature>
<evidence type="ECO:0000256" key="1">
    <source>
        <dbReference type="SAM" id="Phobius"/>
    </source>
</evidence>
<keyword evidence="1" id="KW-0472">Membrane</keyword>
<keyword evidence="1" id="KW-1133">Transmembrane helix</keyword>
<dbReference type="EMBL" id="HACA01019991">
    <property type="protein sequence ID" value="CDW37352.1"/>
    <property type="molecule type" value="Transcribed_RNA"/>
</dbReference>
<name>A0A0K2UHE5_LEPSM</name>
<protein>
    <submittedName>
        <fullName evidence="2">Uncharacterized protein</fullName>
    </submittedName>
</protein>
<keyword evidence="1" id="KW-0812">Transmembrane</keyword>
<reference evidence="2" key="1">
    <citation type="submission" date="2014-05" db="EMBL/GenBank/DDBJ databases">
        <authorList>
            <person name="Chronopoulou M."/>
        </authorList>
    </citation>
    <scope>NUCLEOTIDE SEQUENCE</scope>
    <source>
        <tissue evidence="2">Whole organism</tissue>
    </source>
</reference>
<accession>A0A0K2UHE5</accession>
<organism evidence="2">
    <name type="scientific">Lepeophtheirus salmonis</name>
    <name type="common">Salmon louse</name>
    <name type="synonym">Caligus salmonis</name>
    <dbReference type="NCBI Taxonomy" id="72036"/>
    <lineage>
        <taxon>Eukaryota</taxon>
        <taxon>Metazoa</taxon>
        <taxon>Ecdysozoa</taxon>
        <taxon>Arthropoda</taxon>
        <taxon>Crustacea</taxon>
        <taxon>Multicrustacea</taxon>
        <taxon>Hexanauplia</taxon>
        <taxon>Copepoda</taxon>
        <taxon>Siphonostomatoida</taxon>
        <taxon>Caligidae</taxon>
        <taxon>Lepeophtheirus</taxon>
    </lineage>
</organism>
<dbReference type="AlphaFoldDB" id="A0A0K2UHE5"/>
<evidence type="ECO:0000313" key="2">
    <source>
        <dbReference type="EMBL" id="CDW37352.1"/>
    </source>
</evidence>